<dbReference type="GO" id="GO:0004540">
    <property type="term" value="F:RNA nuclease activity"/>
    <property type="evidence" value="ECO:0007669"/>
    <property type="project" value="UniProtKB-ARBA"/>
</dbReference>
<evidence type="ECO:0000313" key="2">
    <source>
        <dbReference type="EMBL" id="TBU03986.1"/>
    </source>
</evidence>
<dbReference type="SMART" id="SM00670">
    <property type="entry name" value="PINc"/>
    <property type="match status" value="1"/>
</dbReference>
<proteinExistence type="predicted"/>
<sequence length="272" mass="32009">MNNVGVIYIIPDTNVFLSNLDILKNILKTKSKLKVCILVSSVILDELDNKKKRLVKAREAIRFIEILTKQKKLMIHNEFSEENINIQYTSETKYLEDQSNNLKGGNNDEKILAVALHYHRCVVLTNDKVLNLKAEKASINCILIGEMTNDEFILKFTNFFEKKPLEDTYLNLREIIEEKVKNLIMPLVLNLVYEKIGSAMKFYFPEDSIQIDLSLLLDVIVKHFHLFSDFLPKFSFEKFKKIRNKHKLCSEIEFERYMKEILVLFRITDFDF</sequence>
<gene>
    <name evidence="2" type="ORF">CWI37_0200p0040</name>
</gene>
<accession>A0A4Q9L991</accession>
<name>A0A4Q9L991_9MICR</name>
<dbReference type="AlphaFoldDB" id="A0A4Q9L991"/>
<dbReference type="Gene3D" id="3.40.50.1010">
    <property type="entry name" value="5'-nuclease"/>
    <property type="match status" value="1"/>
</dbReference>
<dbReference type="InterPro" id="IPR029060">
    <property type="entry name" value="PIN-like_dom_sf"/>
</dbReference>
<dbReference type="SUPFAM" id="SSF88723">
    <property type="entry name" value="PIN domain-like"/>
    <property type="match status" value="1"/>
</dbReference>
<comment type="caution">
    <text evidence="2">The sequence shown here is derived from an EMBL/GenBank/DDBJ whole genome shotgun (WGS) entry which is preliminary data.</text>
</comment>
<dbReference type="EMBL" id="PITJ01000200">
    <property type="protein sequence ID" value="TBU03986.1"/>
    <property type="molecule type" value="Genomic_DNA"/>
</dbReference>
<dbReference type="Proteomes" id="UP000292362">
    <property type="component" value="Unassembled WGS sequence"/>
</dbReference>
<organism evidence="2 3">
    <name type="scientific">Hamiltosporidium tvaerminnensis</name>
    <dbReference type="NCBI Taxonomy" id="1176355"/>
    <lineage>
        <taxon>Eukaryota</taxon>
        <taxon>Fungi</taxon>
        <taxon>Fungi incertae sedis</taxon>
        <taxon>Microsporidia</taxon>
        <taxon>Dubosqiidae</taxon>
        <taxon>Hamiltosporidium</taxon>
    </lineage>
</organism>
<protein>
    <submittedName>
        <fullName evidence="2">PIN domain-containing protein</fullName>
    </submittedName>
</protein>
<dbReference type="InterPro" id="IPR002716">
    <property type="entry name" value="PIN_dom"/>
</dbReference>
<feature type="domain" description="PIN" evidence="1">
    <location>
        <begin position="7"/>
        <end position="132"/>
    </location>
</feature>
<evidence type="ECO:0000259" key="1">
    <source>
        <dbReference type="SMART" id="SM00670"/>
    </source>
</evidence>
<reference evidence="2 3" key="1">
    <citation type="submission" date="2017-12" db="EMBL/GenBank/DDBJ databases">
        <authorList>
            <person name="Pombert J.-F."/>
            <person name="Haag K.L."/>
            <person name="Ebert D."/>
        </authorList>
    </citation>
    <scope>NUCLEOTIDE SEQUENCE [LARGE SCALE GENOMIC DNA]</scope>
    <source>
        <strain evidence="2">FI-OER-3-3</strain>
    </source>
</reference>
<evidence type="ECO:0000313" key="3">
    <source>
        <dbReference type="Proteomes" id="UP000292362"/>
    </source>
</evidence>
<dbReference type="VEuPathDB" id="MicrosporidiaDB:CWI37_0200p0040"/>
<dbReference type="Pfam" id="PF13638">
    <property type="entry name" value="PIN_4"/>
    <property type="match status" value="1"/>
</dbReference>